<dbReference type="AlphaFoldDB" id="A0A645EPW1"/>
<protein>
    <submittedName>
        <fullName evidence="1">Uncharacterized protein</fullName>
    </submittedName>
</protein>
<proteinExistence type="predicted"/>
<organism evidence="1">
    <name type="scientific">bioreactor metagenome</name>
    <dbReference type="NCBI Taxonomy" id="1076179"/>
    <lineage>
        <taxon>unclassified sequences</taxon>
        <taxon>metagenomes</taxon>
        <taxon>ecological metagenomes</taxon>
    </lineage>
</organism>
<name>A0A645EPW1_9ZZZZ</name>
<reference evidence="1" key="1">
    <citation type="submission" date="2019-08" db="EMBL/GenBank/DDBJ databases">
        <authorList>
            <person name="Kucharzyk K."/>
            <person name="Murdoch R.W."/>
            <person name="Higgins S."/>
            <person name="Loffler F."/>
        </authorList>
    </citation>
    <scope>NUCLEOTIDE SEQUENCE</scope>
</reference>
<comment type="caution">
    <text evidence="1">The sequence shown here is derived from an EMBL/GenBank/DDBJ whole genome shotgun (WGS) entry which is preliminary data.</text>
</comment>
<dbReference type="EMBL" id="VSSQ01049118">
    <property type="protein sequence ID" value="MPN03189.1"/>
    <property type="molecule type" value="Genomic_DNA"/>
</dbReference>
<sequence length="259" mass="27638">MVQVQLHQLHRMFGIARSQGGHDVGMFFVRMLGRRCRLVHQGDQCAAGNQLAQQLCQHLVAHELGHAHVEVAQQLGALAHVIGFHGLFLGSHMLLEGANLGGAALLDKAAHHFGLKHAAHGKHLACLVHRRRCHKGAAGGLEPDETVLRKLKQGLAHQGAGNSKVVGQLLLGQLGAGHQAMLDDGLGQAFDNETGGGSFHKSIIAVEDKFCIQFLFTKHGVCIDVQAQKAVRKRANPMGARACIIGAAKISSVVTWGPL</sequence>
<evidence type="ECO:0000313" key="1">
    <source>
        <dbReference type="EMBL" id="MPN03189.1"/>
    </source>
</evidence>
<accession>A0A645EPW1</accession>
<gene>
    <name evidence="1" type="ORF">SDC9_150415</name>
</gene>